<dbReference type="GO" id="GO:0020037">
    <property type="term" value="F:heme binding"/>
    <property type="evidence" value="ECO:0007669"/>
    <property type="project" value="InterPro"/>
</dbReference>
<comment type="cofactor">
    <cofactor evidence="1">
        <name>heme</name>
        <dbReference type="ChEBI" id="CHEBI:30413"/>
    </cofactor>
</comment>
<dbReference type="Pfam" id="PF00067">
    <property type="entry name" value="p450"/>
    <property type="match status" value="1"/>
</dbReference>
<evidence type="ECO:0000256" key="3">
    <source>
        <dbReference type="ARBA" id="ARBA00022617"/>
    </source>
</evidence>
<name>A0A9W9PIC7_9EURO</name>
<keyword evidence="4" id="KW-0479">Metal-binding</keyword>
<evidence type="ECO:0000313" key="9">
    <source>
        <dbReference type="Proteomes" id="UP001150941"/>
    </source>
</evidence>
<organism evidence="8 9">
    <name type="scientific">Penicillium chermesinum</name>
    <dbReference type="NCBI Taxonomy" id="63820"/>
    <lineage>
        <taxon>Eukaryota</taxon>
        <taxon>Fungi</taxon>
        <taxon>Dikarya</taxon>
        <taxon>Ascomycota</taxon>
        <taxon>Pezizomycotina</taxon>
        <taxon>Eurotiomycetes</taxon>
        <taxon>Eurotiomycetidae</taxon>
        <taxon>Eurotiales</taxon>
        <taxon>Aspergillaceae</taxon>
        <taxon>Penicillium</taxon>
    </lineage>
</organism>
<evidence type="ECO:0008006" key="10">
    <source>
        <dbReference type="Google" id="ProtNLM"/>
    </source>
</evidence>
<evidence type="ECO:0000256" key="7">
    <source>
        <dbReference type="ARBA" id="ARBA00023033"/>
    </source>
</evidence>
<dbReference type="AlphaFoldDB" id="A0A9W9PIC7"/>
<keyword evidence="5" id="KW-0560">Oxidoreductase</keyword>
<dbReference type="InterPro" id="IPR002401">
    <property type="entry name" value="Cyt_P450_E_grp-I"/>
</dbReference>
<dbReference type="Proteomes" id="UP001150941">
    <property type="component" value="Unassembled WGS sequence"/>
</dbReference>
<dbReference type="GO" id="GO:0005506">
    <property type="term" value="F:iron ion binding"/>
    <property type="evidence" value="ECO:0007669"/>
    <property type="project" value="InterPro"/>
</dbReference>
<dbReference type="PANTHER" id="PTHR24305:SF210">
    <property type="entry name" value="CYTOCHROME P450 MONOOXYGENASE ASQL-RELATED"/>
    <property type="match status" value="1"/>
</dbReference>
<dbReference type="RefSeq" id="XP_058333223.1">
    <property type="nucleotide sequence ID" value="XM_058470082.1"/>
</dbReference>
<proteinExistence type="inferred from homology"/>
<accession>A0A9W9PIC7</accession>
<comment type="similarity">
    <text evidence="2">Belongs to the cytochrome P450 family.</text>
</comment>
<evidence type="ECO:0000256" key="2">
    <source>
        <dbReference type="ARBA" id="ARBA00010617"/>
    </source>
</evidence>
<dbReference type="OrthoDB" id="1470350at2759"/>
<dbReference type="GO" id="GO:0043386">
    <property type="term" value="P:mycotoxin biosynthetic process"/>
    <property type="evidence" value="ECO:0007669"/>
    <property type="project" value="UniProtKB-ARBA"/>
</dbReference>
<dbReference type="GeneID" id="83197385"/>
<dbReference type="InterPro" id="IPR050121">
    <property type="entry name" value="Cytochrome_P450_monoxygenase"/>
</dbReference>
<dbReference type="PANTHER" id="PTHR24305">
    <property type="entry name" value="CYTOCHROME P450"/>
    <property type="match status" value="1"/>
</dbReference>
<dbReference type="InterPro" id="IPR036396">
    <property type="entry name" value="Cyt_P450_sf"/>
</dbReference>
<gene>
    <name evidence="8" type="ORF">N7468_000785</name>
</gene>
<sequence length="355" mass="39971">MSQVVWSYHLAKGDSTKYITKLHEKYGPVVRTASNELSFISASAWQEIYGTTGIGKVYEKNGIAYLQGSQDITNIFFAHSQEHAAVRKLMSPAFSDRAIRDQESLIQQSIDQMMSSLDKRTGEAYFPAADGVVNLAAWFNFEVFDVLSSLCFGASIDSLSKGEYHPWISVIYTAIKHSTLIQSAHRLKPYHWLLEKLIPSDIESQYIFHLENCTKALTERLKKTDNERPDILSYLLDKMSHDELLDNVNILVTAGGDSTATTMTSVVYYITHNPHSYKALVKEIRDAFPTEKSITIPEVMKLKYLKAVIDEAMRIHPSVPVGLPRIVPKGGRFIDGQFVPGGVRLSIPFLWFTLS</sequence>
<dbReference type="GO" id="GO:0016705">
    <property type="term" value="F:oxidoreductase activity, acting on paired donors, with incorporation or reduction of molecular oxygen"/>
    <property type="evidence" value="ECO:0007669"/>
    <property type="project" value="InterPro"/>
</dbReference>
<dbReference type="PRINTS" id="PR00463">
    <property type="entry name" value="EP450I"/>
</dbReference>
<dbReference type="CDD" id="cd11058">
    <property type="entry name" value="CYP60B-like"/>
    <property type="match status" value="1"/>
</dbReference>
<protein>
    <recommendedName>
        <fullName evidence="10">Cytochrome P450</fullName>
    </recommendedName>
</protein>
<reference evidence="8" key="2">
    <citation type="journal article" date="2023" name="IMA Fungus">
        <title>Comparative genomic study of the Penicillium genus elucidates a diverse pangenome and 15 lateral gene transfer events.</title>
        <authorList>
            <person name="Petersen C."/>
            <person name="Sorensen T."/>
            <person name="Nielsen M.R."/>
            <person name="Sondergaard T.E."/>
            <person name="Sorensen J.L."/>
            <person name="Fitzpatrick D.A."/>
            <person name="Frisvad J.C."/>
            <person name="Nielsen K.L."/>
        </authorList>
    </citation>
    <scope>NUCLEOTIDE SEQUENCE</scope>
    <source>
        <strain evidence="8">IBT 19713</strain>
    </source>
</reference>
<dbReference type="Gene3D" id="1.10.630.10">
    <property type="entry name" value="Cytochrome P450"/>
    <property type="match status" value="1"/>
</dbReference>
<keyword evidence="3" id="KW-0349">Heme</keyword>
<keyword evidence="6" id="KW-0408">Iron</keyword>
<evidence type="ECO:0000256" key="6">
    <source>
        <dbReference type="ARBA" id="ARBA00023004"/>
    </source>
</evidence>
<keyword evidence="9" id="KW-1185">Reference proteome</keyword>
<evidence type="ECO:0000256" key="1">
    <source>
        <dbReference type="ARBA" id="ARBA00001971"/>
    </source>
</evidence>
<evidence type="ECO:0000256" key="5">
    <source>
        <dbReference type="ARBA" id="ARBA00023002"/>
    </source>
</evidence>
<evidence type="ECO:0000256" key="4">
    <source>
        <dbReference type="ARBA" id="ARBA00022723"/>
    </source>
</evidence>
<dbReference type="SUPFAM" id="SSF48264">
    <property type="entry name" value="Cytochrome P450"/>
    <property type="match status" value="1"/>
</dbReference>
<keyword evidence="7" id="KW-0503">Monooxygenase</keyword>
<dbReference type="GO" id="GO:0004497">
    <property type="term" value="F:monooxygenase activity"/>
    <property type="evidence" value="ECO:0007669"/>
    <property type="project" value="UniProtKB-KW"/>
</dbReference>
<reference evidence="8" key="1">
    <citation type="submission" date="2022-11" db="EMBL/GenBank/DDBJ databases">
        <authorList>
            <person name="Petersen C."/>
        </authorList>
    </citation>
    <scope>NUCLEOTIDE SEQUENCE</scope>
    <source>
        <strain evidence="8">IBT 19713</strain>
    </source>
</reference>
<dbReference type="EMBL" id="JAPQKS010000002">
    <property type="protein sequence ID" value="KAJ5245802.1"/>
    <property type="molecule type" value="Genomic_DNA"/>
</dbReference>
<evidence type="ECO:0000313" key="8">
    <source>
        <dbReference type="EMBL" id="KAJ5245802.1"/>
    </source>
</evidence>
<comment type="caution">
    <text evidence="8">The sequence shown here is derived from an EMBL/GenBank/DDBJ whole genome shotgun (WGS) entry which is preliminary data.</text>
</comment>
<dbReference type="InterPro" id="IPR001128">
    <property type="entry name" value="Cyt_P450"/>
</dbReference>